<feature type="domain" description="Thioredoxin" evidence="2">
    <location>
        <begin position="22"/>
        <end position="181"/>
    </location>
</feature>
<dbReference type="RefSeq" id="WP_137262006.1">
    <property type="nucleotide sequence ID" value="NZ_SZQL01000008.1"/>
</dbReference>
<evidence type="ECO:0000259" key="2">
    <source>
        <dbReference type="PROSITE" id="PS51352"/>
    </source>
</evidence>
<dbReference type="OrthoDB" id="6398367at2"/>
<feature type="chain" id="PRO_5020547139" evidence="1">
    <location>
        <begin position="22"/>
        <end position="186"/>
    </location>
</feature>
<gene>
    <name evidence="3" type="ORF">FC093_11885</name>
</gene>
<dbReference type="InterPro" id="IPR036249">
    <property type="entry name" value="Thioredoxin-like_sf"/>
</dbReference>
<evidence type="ECO:0000313" key="4">
    <source>
        <dbReference type="Proteomes" id="UP000305848"/>
    </source>
</evidence>
<proteinExistence type="predicted"/>
<evidence type="ECO:0000313" key="3">
    <source>
        <dbReference type="EMBL" id="TKK68326.1"/>
    </source>
</evidence>
<dbReference type="InterPro" id="IPR013766">
    <property type="entry name" value="Thioredoxin_domain"/>
</dbReference>
<dbReference type="Pfam" id="PF00085">
    <property type="entry name" value="Thioredoxin"/>
    <property type="match status" value="1"/>
</dbReference>
<name>A0A4U3L406_9BACT</name>
<sequence>MKKILVVTGAVFILFAGKAQSEITPSTATNMPYETIQGDNEITLKGLLSRKVLESDTTFKWFKDNYALGMADASAVQAFQENKDKIHVIIFGGTWCEDTHNLLPVFYRLADKSGLPDSSITLIGVDRDKQTLDNLSAAFNIINVPTFIVMHDGKEVGRVVEYGQYGQIDKELGEIVSGIKPQMPQP</sequence>
<reference evidence="3 4" key="1">
    <citation type="submission" date="2019-05" db="EMBL/GenBank/DDBJ databases">
        <title>Panacibacter sp. strain 17mud1-8 Genome sequencing and assembly.</title>
        <authorList>
            <person name="Chhetri G."/>
        </authorList>
    </citation>
    <scope>NUCLEOTIDE SEQUENCE [LARGE SCALE GENOMIC DNA]</scope>
    <source>
        <strain evidence="3 4">17mud1-8</strain>
    </source>
</reference>
<accession>A0A4U3L406</accession>
<dbReference type="SUPFAM" id="SSF52833">
    <property type="entry name" value="Thioredoxin-like"/>
    <property type="match status" value="1"/>
</dbReference>
<keyword evidence="4" id="KW-1185">Reference proteome</keyword>
<keyword evidence="1" id="KW-0732">Signal</keyword>
<dbReference type="AlphaFoldDB" id="A0A4U3L406"/>
<dbReference type="Gene3D" id="3.40.30.10">
    <property type="entry name" value="Glutaredoxin"/>
    <property type="match status" value="1"/>
</dbReference>
<organism evidence="3 4">
    <name type="scientific">Ilyomonas limi</name>
    <dbReference type="NCBI Taxonomy" id="2575867"/>
    <lineage>
        <taxon>Bacteria</taxon>
        <taxon>Pseudomonadati</taxon>
        <taxon>Bacteroidota</taxon>
        <taxon>Chitinophagia</taxon>
        <taxon>Chitinophagales</taxon>
        <taxon>Chitinophagaceae</taxon>
        <taxon>Ilyomonas</taxon>
    </lineage>
</organism>
<evidence type="ECO:0000256" key="1">
    <source>
        <dbReference type="SAM" id="SignalP"/>
    </source>
</evidence>
<dbReference type="Proteomes" id="UP000305848">
    <property type="component" value="Unassembled WGS sequence"/>
</dbReference>
<dbReference type="EMBL" id="SZQL01000008">
    <property type="protein sequence ID" value="TKK68326.1"/>
    <property type="molecule type" value="Genomic_DNA"/>
</dbReference>
<protein>
    <submittedName>
        <fullName evidence="3">Thioredoxin family protein</fullName>
    </submittedName>
</protein>
<comment type="caution">
    <text evidence="3">The sequence shown here is derived from an EMBL/GenBank/DDBJ whole genome shotgun (WGS) entry which is preliminary data.</text>
</comment>
<dbReference type="PROSITE" id="PS51352">
    <property type="entry name" value="THIOREDOXIN_2"/>
    <property type="match status" value="1"/>
</dbReference>
<feature type="signal peptide" evidence="1">
    <location>
        <begin position="1"/>
        <end position="21"/>
    </location>
</feature>
<dbReference type="CDD" id="cd02947">
    <property type="entry name" value="TRX_family"/>
    <property type="match status" value="1"/>
</dbReference>